<name>A0ACB7ZYX8_9AGAM</name>
<accession>A0ACB7ZYX8</accession>
<evidence type="ECO:0000313" key="2">
    <source>
        <dbReference type="Proteomes" id="UP000790377"/>
    </source>
</evidence>
<keyword evidence="2" id="KW-1185">Reference proteome</keyword>
<reference evidence="1" key="1">
    <citation type="journal article" date="2021" name="New Phytol.">
        <title>Evolutionary innovations through gain and loss of genes in the ectomycorrhizal Boletales.</title>
        <authorList>
            <person name="Wu G."/>
            <person name="Miyauchi S."/>
            <person name="Morin E."/>
            <person name="Kuo A."/>
            <person name="Drula E."/>
            <person name="Varga T."/>
            <person name="Kohler A."/>
            <person name="Feng B."/>
            <person name="Cao Y."/>
            <person name="Lipzen A."/>
            <person name="Daum C."/>
            <person name="Hundley H."/>
            <person name="Pangilinan J."/>
            <person name="Johnson J."/>
            <person name="Barry K."/>
            <person name="LaButti K."/>
            <person name="Ng V."/>
            <person name="Ahrendt S."/>
            <person name="Min B."/>
            <person name="Choi I.G."/>
            <person name="Park H."/>
            <person name="Plett J.M."/>
            <person name="Magnuson J."/>
            <person name="Spatafora J.W."/>
            <person name="Nagy L.G."/>
            <person name="Henrissat B."/>
            <person name="Grigoriev I.V."/>
            <person name="Yang Z.L."/>
            <person name="Xu J."/>
            <person name="Martin F.M."/>
        </authorList>
    </citation>
    <scope>NUCLEOTIDE SEQUENCE</scope>
    <source>
        <strain evidence="1">ATCC 28755</strain>
    </source>
</reference>
<organism evidence="1 2">
    <name type="scientific">Hygrophoropsis aurantiaca</name>
    <dbReference type="NCBI Taxonomy" id="72124"/>
    <lineage>
        <taxon>Eukaryota</taxon>
        <taxon>Fungi</taxon>
        <taxon>Dikarya</taxon>
        <taxon>Basidiomycota</taxon>
        <taxon>Agaricomycotina</taxon>
        <taxon>Agaricomycetes</taxon>
        <taxon>Agaricomycetidae</taxon>
        <taxon>Boletales</taxon>
        <taxon>Coniophorineae</taxon>
        <taxon>Hygrophoropsidaceae</taxon>
        <taxon>Hygrophoropsis</taxon>
    </lineage>
</organism>
<dbReference type="EMBL" id="MU268075">
    <property type="protein sequence ID" value="KAH7906072.1"/>
    <property type="molecule type" value="Genomic_DNA"/>
</dbReference>
<dbReference type="Proteomes" id="UP000790377">
    <property type="component" value="Unassembled WGS sequence"/>
</dbReference>
<proteinExistence type="predicted"/>
<sequence length="499" mass="56489">MKNRNDEKGELTFDPSIATKNNLSECFRIFTNKGITPPEPAYRLQVGARGLTYPNEELTVYTDGSCYNNGKENATCGAGIWIKHNHPLNKSIRIKNETQSNQVGEIIAVLVALQTIDPALTITIKTDSKYVIDGLTTHLTTWEDNGWVDIENKSLFEATAYHLRKRSAPTKFEWVKGHSGVEGNEMADKLAVAGANKPTTDEINTSVPDNFKIQGAKLCTITQSIAYKLIRSTKTAKSRRHTDINLDRTKHGIYEITGTLEKEESIWKNMKNRNFSPKLRQFLFKAMHNTFKVGNYWLNITDCEQRATCAICEEDTDSLEHILTECTQGPQKLIWDLAKKLWPYDQHPWIHPSIGAILGCGSIKHLKETNTTHSEDSTSRKENKKRQDSKARLLSILIAESAYLIWVIRCSIVIQGDSIPDETIAKRWTDTINKRLQNDRFLAINRENSKINPNLIQDTWKGTLKDENVLPPNWVTALEVLVGIRSPEPSLQRGNFGSI</sequence>
<protein>
    <submittedName>
        <fullName evidence="1">Ribonuclease H-like protein</fullName>
    </submittedName>
</protein>
<gene>
    <name evidence="1" type="ORF">BJ138DRAFT_1016777</name>
</gene>
<evidence type="ECO:0000313" key="1">
    <source>
        <dbReference type="EMBL" id="KAH7906072.1"/>
    </source>
</evidence>
<comment type="caution">
    <text evidence="1">The sequence shown here is derived from an EMBL/GenBank/DDBJ whole genome shotgun (WGS) entry which is preliminary data.</text>
</comment>